<dbReference type="EMBL" id="MU267018">
    <property type="protein sequence ID" value="KAH7917549.1"/>
    <property type="molecule type" value="Genomic_DNA"/>
</dbReference>
<evidence type="ECO:0000313" key="1">
    <source>
        <dbReference type="EMBL" id="KAH7917549.1"/>
    </source>
</evidence>
<gene>
    <name evidence="1" type="ORF">BV22DRAFT_994939</name>
</gene>
<feature type="non-terminal residue" evidence="1">
    <location>
        <position position="899"/>
    </location>
</feature>
<organism evidence="1 2">
    <name type="scientific">Leucogyrophana mollusca</name>
    <dbReference type="NCBI Taxonomy" id="85980"/>
    <lineage>
        <taxon>Eukaryota</taxon>
        <taxon>Fungi</taxon>
        <taxon>Dikarya</taxon>
        <taxon>Basidiomycota</taxon>
        <taxon>Agaricomycotina</taxon>
        <taxon>Agaricomycetes</taxon>
        <taxon>Agaricomycetidae</taxon>
        <taxon>Boletales</taxon>
        <taxon>Boletales incertae sedis</taxon>
        <taxon>Leucogyrophana</taxon>
    </lineage>
</organism>
<dbReference type="Proteomes" id="UP000790709">
    <property type="component" value="Unassembled WGS sequence"/>
</dbReference>
<name>A0ACB8AWB3_9AGAM</name>
<evidence type="ECO:0000313" key="2">
    <source>
        <dbReference type="Proteomes" id="UP000790709"/>
    </source>
</evidence>
<accession>A0ACB8AWB3</accession>
<proteinExistence type="predicted"/>
<comment type="caution">
    <text evidence="1">The sequence shown here is derived from an EMBL/GenBank/DDBJ whole genome shotgun (WGS) entry which is preliminary data.</text>
</comment>
<sequence>DSFDDYVQGPTLEDLQDVLRNNGEGNVGSSWNYFRDYGYRILPDFAVTFNRQYPIYVEEHLLPVGEPEAQDPSFSDEEIVHHPPTDRKGVPQQVSVTDGKVAGMREMLMLAGAKNSPESVDAFVRGRTPDGDYICLRPERDATTLHTGEIRVTLDIDSIIWVTHHPHVIGSLKVHVLPYFSRKPPIAKNNHCMVEILWPQSDQDQADGVRSEWFTKSVPVSNIPHIHFAQAGDGAGSINFYVAFPHMMHKNPNTGRAATLIPSAVQMVWITQVLLPAIKAASPLEMREYSNFTLEEWKWKATVNSQLKTSRTLTLDPTTITELVHHMRSLISESPDHLNMFGSFFFIADARGIKLNTVTVRGRDMNPLVTLYTEIPTLDWDYMMKRENGQLLLDLGISYHPDPVDQEPLVGLWKLNSLHASYAKAGMNKPEEFKTCTMPRHGGLQATMESNRSRSVQLPFRSTYQLIFEAVRRPGQEEKFCADSEAYENTAEFQQTCQEFITIYQGAKQKSYGVREEIRGSGYAVREAIRCAWGKAAEYLQSDPILWIPSRVYCDFMIRRIEELRFVQVQFFKQPQPNYGIMTSIIVHLLRNVSFAVPAKHPHLTEALRDLSSEGIIQRFGMFFLHDLDPVTGELAVIAQEDSADVRFRVAPRGGKNKRSRNTTQRPVQWNAEPTAEYPLGERPTWKDLTHCLKTDPTRIVLPWKWNSLRVWDEYTSDLFVAFTKDMWLTLDPSRLRNHINTPTTLEGAMEMWSVSYAVQNLLSVHFIPNSHGLDIQANHSYDCDFANFLEVFFPEPDAVSSAAVWRSFTQANGYLHMYWDHKTTLSAERFRILKENLQKLLSYTQCLPSSTKSGPSTHGKVWTGALGTVKMRTNSNIYRLKGIGKSKRTTRKVMRLNL</sequence>
<feature type="non-terminal residue" evidence="1">
    <location>
        <position position="1"/>
    </location>
</feature>
<reference evidence="1" key="1">
    <citation type="journal article" date="2021" name="New Phytol.">
        <title>Evolutionary innovations through gain and loss of genes in the ectomycorrhizal Boletales.</title>
        <authorList>
            <person name="Wu G."/>
            <person name="Miyauchi S."/>
            <person name="Morin E."/>
            <person name="Kuo A."/>
            <person name="Drula E."/>
            <person name="Varga T."/>
            <person name="Kohler A."/>
            <person name="Feng B."/>
            <person name="Cao Y."/>
            <person name="Lipzen A."/>
            <person name="Daum C."/>
            <person name="Hundley H."/>
            <person name="Pangilinan J."/>
            <person name="Johnson J."/>
            <person name="Barry K."/>
            <person name="LaButti K."/>
            <person name="Ng V."/>
            <person name="Ahrendt S."/>
            <person name="Min B."/>
            <person name="Choi I.G."/>
            <person name="Park H."/>
            <person name="Plett J.M."/>
            <person name="Magnuson J."/>
            <person name="Spatafora J.W."/>
            <person name="Nagy L.G."/>
            <person name="Henrissat B."/>
            <person name="Grigoriev I.V."/>
            <person name="Yang Z.L."/>
            <person name="Xu J."/>
            <person name="Martin F.M."/>
        </authorList>
    </citation>
    <scope>NUCLEOTIDE SEQUENCE</scope>
    <source>
        <strain evidence="1">KUC20120723A-06</strain>
    </source>
</reference>
<keyword evidence="2" id="KW-1185">Reference proteome</keyword>
<protein>
    <submittedName>
        <fullName evidence="1">Uncharacterized protein</fullName>
    </submittedName>
</protein>